<protein>
    <recommendedName>
        <fullName evidence="5">HTH lysR-type domain-containing protein</fullName>
    </recommendedName>
</protein>
<proteinExistence type="inferred from homology"/>
<keyword evidence="4" id="KW-0804">Transcription</keyword>
<name>A0AB73QFX7_LIMRT</name>
<dbReference type="PRINTS" id="PR00039">
    <property type="entry name" value="HTHLYSR"/>
</dbReference>
<evidence type="ECO:0000259" key="5">
    <source>
        <dbReference type="PROSITE" id="PS50931"/>
    </source>
</evidence>
<dbReference type="GO" id="GO:0032993">
    <property type="term" value="C:protein-DNA complex"/>
    <property type="evidence" value="ECO:0007669"/>
    <property type="project" value="TreeGrafter"/>
</dbReference>
<dbReference type="FunFam" id="1.10.10.10:FF:000001">
    <property type="entry name" value="LysR family transcriptional regulator"/>
    <property type="match status" value="1"/>
</dbReference>
<reference evidence="6 7" key="1">
    <citation type="submission" date="2017-05" db="EMBL/GenBank/DDBJ databases">
        <authorList>
            <person name="Lin X.B."/>
            <person name="Stothard P."/>
            <person name="Tasseva G."/>
            <person name="Walter J."/>
        </authorList>
    </citation>
    <scope>NUCLEOTIDE SEQUENCE [LARGE SCALE GENOMIC DNA]</scope>
    <source>
        <strain evidence="6 7">105n</strain>
    </source>
</reference>
<dbReference type="SUPFAM" id="SSF46785">
    <property type="entry name" value="Winged helix' DNA-binding domain"/>
    <property type="match status" value="1"/>
</dbReference>
<organism evidence="6 7">
    <name type="scientific">Limosilactobacillus reuteri</name>
    <name type="common">Lactobacillus reuteri</name>
    <dbReference type="NCBI Taxonomy" id="1598"/>
    <lineage>
        <taxon>Bacteria</taxon>
        <taxon>Bacillati</taxon>
        <taxon>Bacillota</taxon>
        <taxon>Bacilli</taxon>
        <taxon>Lactobacillales</taxon>
        <taxon>Lactobacillaceae</taxon>
        <taxon>Limosilactobacillus</taxon>
    </lineage>
</organism>
<evidence type="ECO:0000256" key="2">
    <source>
        <dbReference type="ARBA" id="ARBA00023015"/>
    </source>
</evidence>
<dbReference type="PANTHER" id="PTHR30346">
    <property type="entry name" value="TRANSCRIPTIONAL DUAL REGULATOR HCAR-RELATED"/>
    <property type="match status" value="1"/>
</dbReference>
<comment type="similarity">
    <text evidence="1">Belongs to the LysR transcriptional regulatory family.</text>
</comment>
<feature type="domain" description="HTH lysR-type" evidence="5">
    <location>
        <begin position="7"/>
        <end position="64"/>
    </location>
</feature>
<dbReference type="InterPro" id="IPR036388">
    <property type="entry name" value="WH-like_DNA-bd_sf"/>
</dbReference>
<dbReference type="PROSITE" id="PS50931">
    <property type="entry name" value="HTH_LYSR"/>
    <property type="match status" value="1"/>
</dbReference>
<dbReference type="InterPro" id="IPR036390">
    <property type="entry name" value="WH_DNA-bd_sf"/>
</dbReference>
<comment type="caution">
    <text evidence="6">The sequence shown here is derived from an EMBL/GenBank/DDBJ whole genome shotgun (WGS) entry which is preliminary data.</text>
</comment>
<evidence type="ECO:0000256" key="3">
    <source>
        <dbReference type="ARBA" id="ARBA00023125"/>
    </source>
</evidence>
<sequence length="72" mass="8274">MKEVTKMNLSQLKYFTEVVKTMNMTKAATKLHVAQPSISRSIRELENELGVSLFIRQGKKLILTAQGNYFLR</sequence>
<keyword evidence="2" id="KW-0805">Transcription regulation</keyword>
<dbReference type="Proteomes" id="UP000216681">
    <property type="component" value="Unassembled WGS sequence"/>
</dbReference>
<evidence type="ECO:0000313" key="6">
    <source>
        <dbReference type="EMBL" id="OYS93848.1"/>
    </source>
</evidence>
<dbReference type="GO" id="GO:0003677">
    <property type="term" value="F:DNA binding"/>
    <property type="evidence" value="ECO:0007669"/>
    <property type="project" value="UniProtKB-KW"/>
</dbReference>
<dbReference type="AlphaFoldDB" id="A0AB73QFX7"/>
<dbReference type="GO" id="GO:0003700">
    <property type="term" value="F:DNA-binding transcription factor activity"/>
    <property type="evidence" value="ECO:0007669"/>
    <property type="project" value="InterPro"/>
</dbReference>
<dbReference type="EMBL" id="NGPX01000024">
    <property type="protein sequence ID" value="OYS93848.1"/>
    <property type="molecule type" value="Genomic_DNA"/>
</dbReference>
<dbReference type="Gene3D" id="1.10.10.10">
    <property type="entry name" value="Winged helix-like DNA-binding domain superfamily/Winged helix DNA-binding domain"/>
    <property type="match status" value="1"/>
</dbReference>
<dbReference type="InterPro" id="IPR000847">
    <property type="entry name" value="LysR_HTH_N"/>
</dbReference>
<accession>A0AB73QFX7</accession>
<evidence type="ECO:0000313" key="7">
    <source>
        <dbReference type="Proteomes" id="UP000216681"/>
    </source>
</evidence>
<evidence type="ECO:0000256" key="1">
    <source>
        <dbReference type="ARBA" id="ARBA00009437"/>
    </source>
</evidence>
<dbReference type="Pfam" id="PF00126">
    <property type="entry name" value="HTH_1"/>
    <property type="match status" value="1"/>
</dbReference>
<keyword evidence="3" id="KW-0238">DNA-binding</keyword>
<reference evidence="6 7" key="2">
    <citation type="submission" date="2017-09" db="EMBL/GenBank/DDBJ databases">
        <title>Tripartite evolution among Lactobacillus johnsonii, Lactobacillus taiwanensis, Lactobacillus reuteri and their rodent host.</title>
        <authorList>
            <person name="Wang T."/>
            <person name="Knowles S."/>
            <person name="Cheng C."/>
        </authorList>
    </citation>
    <scope>NUCLEOTIDE SEQUENCE [LARGE SCALE GENOMIC DNA]</scope>
    <source>
        <strain evidence="6 7">105n</strain>
    </source>
</reference>
<dbReference type="PANTHER" id="PTHR30346:SF28">
    <property type="entry name" value="HTH-TYPE TRANSCRIPTIONAL REGULATOR CYNR"/>
    <property type="match status" value="1"/>
</dbReference>
<evidence type="ECO:0000256" key="4">
    <source>
        <dbReference type="ARBA" id="ARBA00023163"/>
    </source>
</evidence>
<gene>
    <name evidence="6" type="ORF">CBG15_06020</name>
</gene>